<dbReference type="AlphaFoldDB" id="A0A0F5V8R7"/>
<dbReference type="InterPro" id="IPR014001">
    <property type="entry name" value="Helicase_ATP-bd"/>
</dbReference>
<dbReference type="InterPro" id="IPR048809">
    <property type="entry name" value="GspA_C39-like"/>
</dbReference>
<evidence type="ECO:0008006" key="6">
    <source>
        <dbReference type="Google" id="ProtNLM"/>
    </source>
</evidence>
<sequence>MYKAFFGLTEAPFSIVPSARFLYLSDRHREALNHMLAGLTDGGGFGLLTGEVGTGKTTVLRALLAKLGEETQVAVVLNPALSAHELLESICDELGLPASPQDSYKILTDRLYAHLKANDQAGRHTLLLVDEAQHLLPDVLEQLRLLTNLENDQRKLLKVVLAGQPELQQLLQQPGLRQLAQRITSRYHLLPLTEVEVAAYVRFRLDQVGCAHQLFSPQALKTLARVCGGIPRQINLVCDKALQLACRDSRYQINPEHIRQASELALGWAVAQTTPAAHPARNRLGWAIAAVLAPAFIAAGYWGGGWVAENKLGAVVQETAVVSAPAASGSSPATDDAQAQAALEKRWQAVLALQPTERQAMQTLYQLWGYEVSPSQANCLSSSRIGLSCQQSKGDLAQLSLINRPAILPLSNDDGERFYAVLYALWPGEAELMLGGERLRVSREWLQAHWQQDYTLMWRPPMGESASIRYGQQGSRVAWLDQQLNRLLGEPGMASRDFDQTVLEKLRRFQQAQGLYADGIAGPMTLMVLDTALSLPGPTLHQEYRTEGEAVNGRHPMLFLPLPKMATEALPAPGVPRYGHAERSAFDAQPSLSSSAGDPFAGTADSDLSDTDSAASDSRPSFLDLDKLDLSGLSPELANRLHQAIAATDQANTPALIDPRTVTAAAAKEKPPVAEDVMTVADLPQGVQARLPAINLQTHIYSSSADSRWVKVNNREAYEGDEVAPGVTLEKIEPRKVILGFEHIRFEMAALSQWPAG</sequence>
<evidence type="ECO:0000259" key="3">
    <source>
        <dbReference type="SMART" id="SM00487"/>
    </source>
</evidence>
<dbReference type="InterPro" id="IPR036365">
    <property type="entry name" value="PGBD-like_sf"/>
</dbReference>
<dbReference type="InterPro" id="IPR032389">
    <property type="entry name" value="GspB_C"/>
</dbReference>
<feature type="domain" description="Helicase ATP-binding" evidence="3">
    <location>
        <begin position="20"/>
        <end position="170"/>
    </location>
</feature>
<dbReference type="InterPro" id="IPR049945">
    <property type="entry name" value="AAA_22"/>
</dbReference>
<dbReference type="PATRIC" id="fig|265726.11.peg.2825"/>
<dbReference type="SMART" id="SM00382">
    <property type="entry name" value="AAA"/>
    <property type="match status" value="1"/>
</dbReference>
<dbReference type="EMBL" id="JWYV01000025">
    <property type="protein sequence ID" value="KKC98141.1"/>
    <property type="molecule type" value="Genomic_DNA"/>
</dbReference>
<dbReference type="SUPFAM" id="SSF52540">
    <property type="entry name" value="P-loop containing nucleoside triphosphate hydrolases"/>
    <property type="match status" value="1"/>
</dbReference>
<dbReference type="Pfam" id="PF13401">
    <property type="entry name" value="AAA_22"/>
    <property type="match status" value="1"/>
</dbReference>
<comment type="caution">
    <text evidence="4">The sequence shown here is derived from an EMBL/GenBank/DDBJ whole genome shotgun (WGS) entry which is preliminary data.</text>
</comment>
<dbReference type="Proteomes" id="UP000033633">
    <property type="component" value="Unassembled WGS sequence"/>
</dbReference>
<dbReference type="Gene3D" id="1.10.101.10">
    <property type="entry name" value="PGBD-like superfamily/PGBD"/>
    <property type="match status" value="1"/>
</dbReference>
<evidence type="ECO:0000259" key="2">
    <source>
        <dbReference type="SMART" id="SM00382"/>
    </source>
</evidence>
<dbReference type="GO" id="GO:0015627">
    <property type="term" value="C:type II protein secretion system complex"/>
    <property type="evidence" value="ECO:0007669"/>
    <property type="project" value="InterPro"/>
</dbReference>
<dbReference type="Gene3D" id="3.40.50.300">
    <property type="entry name" value="P-loop containing nucleotide triphosphate hydrolases"/>
    <property type="match status" value="1"/>
</dbReference>
<dbReference type="CDD" id="cd00009">
    <property type="entry name" value="AAA"/>
    <property type="match status" value="1"/>
</dbReference>
<dbReference type="OrthoDB" id="9780149at2"/>
<dbReference type="PANTHER" id="PTHR35894:SF1">
    <property type="entry name" value="PHOSPHORIBULOKINASE _ URIDINE KINASE FAMILY"/>
    <property type="match status" value="1"/>
</dbReference>
<proteinExistence type="predicted"/>
<name>A0A0F5V8R7_9GAMM</name>
<evidence type="ECO:0000313" key="4">
    <source>
        <dbReference type="EMBL" id="KKC98141.1"/>
    </source>
</evidence>
<dbReference type="InterPro" id="IPR052026">
    <property type="entry name" value="ExeA_AAA_ATPase_DNA-bind"/>
</dbReference>
<dbReference type="Pfam" id="PF01471">
    <property type="entry name" value="PG_binding_1"/>
    <property type="match status" value="1"/>
</dbReference>
<keyword evidence="5" id="KW-1185">Reference proteome</keyword>
<feature type="domain" description="AAA+ ATPase" evidence="2">
    <location>
        <begin position="42"/>
        <end position="195"/>
    </location>
</feature>
<organism evidence="4 5">
    <name type="scientific">Photobacterium halotolerans</name>
    <dbReference type="NCBI Taxonomy" id="265726"/>
    <lineage>
        <taxon>Bacteria</taxon>
        <taxon>Pseudomonadati</taxon>
        <taxon>Pseudomonadota</taxon>
        <taxon>Gammaproteobacteria</taxon>
        <taxon>Vibrionales</taxon>
        <taxon>Vibrionaceae</taxon>
        <taxon>Photobacterium</taxon>
    </lineage>
</organism>
<evidence type="ECO:0000256" key="1">
    <source>
        <dbReference type="SAM" id="MobiDB-lite"/>
    </source>
</evidence>
<feature type="compositionally biased region" description="Low complexity" evidence="1">
    <location>
        <begin position="603"/>
        <end position="621"/>
    </location>
</feature>
<dbReference type="SUPFAM" id="SSF47090">
    <property type="entry name" value="PGBD-like"/>
    <property type="match status" value="1"/>
</dbReference>
<dbReference type="Pfam" id="PF21327">
    <property type="entry name" value="GspA_C39-like"/>
    <property type="match status" value="1"/>
</dbReference>
<feature type="region of interest" description="Disordered" evidence="1">
    <location>
        <begin position="584"/>
        <end position="621"/>
    </location>
</feature>
<accession>A0A0F5V8R7</accession>
<dbReference type="InterPro" id="IPR003593">
    <property type="entry name" value="AAA+_ATPase"/>
</dbReference>
<evidence type="ECO:0000313" key="5">
    <source>
        <dbReference type="Proteomes" id="UP000033633"/>
    </source>
</evidence>
<dbReference type="InterPro" id="IPR027417">
    <property type="entry name" value="P-loop_NTPase"/>
</dbReference>
<reference evidence="4 5" key="1">
    <citation type="submission" date="2014-12" db="EMBL/GenBank/DDBJ databases">
        <title>Mercury Reductase activity and rhizosphere competence traits in the genome of root associated Photobacterium halotolerans MELD1.</title>
        <authorList>
            <person name="Mathew D.C."/>
            <person name="Huang C.-C."/>
        </authorList>
    </citation>
    <scope>NUCLEOTIDE SEQUENCE [LARGE SCALE GENOMIC DNA]</scope>
    <source>
        <strain evidence="4 5">MELD1</strain>
    </source>
</reference>
<dbReference type="STRING" id="265726.KY46_20105"/>
<dbReference type="Pfam" id="PF16537">
    <property type="entry name" value="T2SSB"/>
    <property type="match status" value="1"/>
</dbReference>
<dbReference type="Gene3D" id="3.90.70.10">
    <property type="entry name" value="Cysteine proteinases"/>
    <property type="match status" value="1"/>
</dbReference>
<dbReference type="RefSeq" id="WP_046222379.1">
    <property type="nucleotide sequence ID" value="NZ_JWYV01000025.1"/>
</dbReference>
<dbReference type="GO" id="GO:0016887">
    <property type="term" value="F:ATP hydrolysis activity"/>
    <property type="evidence" value="ECO:0007669"/>
    <property type="project" value="InterPro"/>
</dbReference>
<dbReference type="PANTHER" id="PTHR35894">
    <property type="entry name" value="GENERAL SECRETION PATHWAY PROTEIN A-RELATED"/>
    <property type="match status" value="1"/>
</dbReference>
<dbReference type="SMART" id="SM00487">
    <property type="entry name" value="DEXDc"/>
    <property type="match status" value="1"/>
</dbReference>
<dbReference type="InterPro" id="IPR002477">
    <property type="entry name" value="Peptidoglycan-bd-like"/>
</dbReference>
<dbReference type="InterPro" id="IPR036366">
    <property type="entry name" value="PGBDSf"/>
</dbReference>
<protein>
    <recommendedName>
        <fullName evidence="6">General secretion pathway protein GspA</fullName>
    </recommendedName>
</protein>
<gene>
    <name evidence="4" type="ORF">KY46_20105</name>
</gene>